<evidence type="ECO:0000313" key="1">
    <source>
        <dbReference type="EMBL" id="JAD77962.1"/>
    </source>
</evidence>
<dbReference type="EMBL" id="GBRH01219933">
    <property type="protein sequence ID" value="JAD77962.1"/>
    <property type="molecule type" value="Transcribed_RNA"/>
</dbReference>
<accession>A0A0A9D2J8</accession>
<organism evidence="1">
    <name type="scientific">Arundo donax</name>
    <name type="common">Giant reed</name>
    <name type="synonym">Donax arundinaceus</name>
    <dbReference type="NCBI Taxonomy" id="35708"/>
    <lineage>
        <taxon>Eukaryota</taxon>
        <taxon>Viridiplantae</taxon>
        <taxon>Streptophyta</taxon>
        <taxon>Embryophyta</taxon>
        <taxon>Tracheophyta</taxon>
        <taxon>Spermatophyta</taxon>
        <taxon>Magnoliopsida</taxon>
        <taxon>Liliopsida</taxon>
        <taxon>Poales</taxon>
        <taxon>Poaceae</taxon>
        <taxon>PACMAD clade</taxon>
        <taxon>Arundinoideae</taxon>
        <taxon>Arundineae</taxon>
        <taxon>Arundo</taxon>
    </lineage>
</organism>
<protein>
    <submittedName>
        <fullName evidence="1">Cl525_1a</fullName>
    </submittedName>
</protein>
<reference evidence="1" key="2">
    <citation type="journal article" date="2015" name="Data Brief">
        <title>Shoot transcriptome of the giant reed, Arundo donax.</title>
        <authorList>
            <person name="Barrero R.A."/>
            <person name="Guerrero F.D."/>
            <person name="Moolhuijzen P."/>
            <person name="Goolsby J.A."/>
            <person name="Tidwell J."/>
            <person name="Bellgard S.E."/>
            <person name="Bellgard M.I."/>
        </authorList>
    </citation>
    <scope>NUCLEOTIDE SEQUENCE</scope>
    <source>
        <tissue evidence="1">Shoot tissue taken approximately 20 cm above the soil surface</tissue>
    </source>
</reference>
<reference evidence="1" key="1">
    <citation type="submission" date="2014-09" db="EMBL/GenBank/DDBJ databases">
        <authorList>
            <person name="Magalhaes I.L.F."/>
            <person name="Oliveira U."/>
            <person name="Santos F.R."/>
            <person name="Vidigal T.H.D.A."/>
            <person name="Brescovit A.D."/>
            <person name="Santos A.J."/>
        </authorList>
    </citation>
    <scope>NUCLEOTIDE SEQUENCE</scope>
    <source>
        <tissue evidence="1">Shoot tissue taken approximately 20 cm above the soil surface</tissue>
    </source>
</reference>
<sequence length="102" mass="11569">MAAASCLASVVQSPATMVSDCSTLSRPHSFLKNPPNVLYIVHMLVDIKVTPLRNKSLFHELFGSITINFVPWLRQLFTLLVCDNKTTIKVWADFSSNFIWHF</sequence>
<proteinExistence type="predicted"/>
<dbReference type="AlphaFoldDB" id="A0A0A9D2J8"/>
<name>A0A0A9D2J8_ARUDO</name>